<gene>
    <name evidence="1" type="ORF">IQ222_06165</name>
</gene>
<name>A0ACC5PYI9_DOLFA</name>
<dbReference type="Proteomes" id="UP000597867">
    <property type="component" value="Unassembled WGS sequence"/>
</dbReference>
<evidence type="ECO:0000313" key="2">
    <source>
        <dbReference type="Proteomes" id="UP000597867"/>
    </source>
</evidence>
<comment type="caution">
    <text evidence="1">The sequence shown here is derived from an EMBL/GenBank/DDBJ whole genome shotgun (WGS) entry which is preliminary data.</text>
</comment>
<proteinExistence type="predicted"/>
<dbReference type="EMBL" id="JADEWF010000014">
    <property type="protein sequence ID" value="MBE9218378.1"/>
    <property type="molecule type" value="Genomic_DNA"/>
</dbReference>
<evidence type="ECO:0000313" key="1">
    <source>
        <dbReference type="EMBL" id="MBE9218378.1"/>
    </source>
</evidence>
<organism evidence="1 2">
    <name type="scientific">Dolichospermum flos-aquae LEGE 04289</name>
    <dbReference type="NCBI Taxonomy" id="1828708"/>
    <lineage>
        <taxon>Bacteria</taxon>
        <taxon>Bacillati</taxon>
        <taxon>Cyanobacteriota</taxon>
        <taxon>Cyanophyceae</taxon>
        <taxon>Nostocales</taxon>
        <taxon>Aphanizomenonaceae</taxon>
        <taxon>Dolichospermum</taxon>
    </lineage>
</organism>
<keyword evidence="2" id="KW-1185">Reference proteome</keyword>
<reference evidence="1" key="1">
    <citation type="submission" date="2020-10" db="EMBL/GenBank/DDBJ databases">
        <authorList>
            <person name="Castelo-Branco R."/>
            <person name="Eusebio N."/>
            <person name="Adriana R."/>
            <person name="Vieira A."/>
            <person name="Brugerolle De Fraissinette N."/>
            <person name="Rezende De Castro R."/>
            <person name="Schneider M.P."/>
            <person name="Vasconcelos V."/>
            <person name="Leao P.N."/>
        </authorList>
    </citation>
    <scope>NUCLEOTIDE SEQUENCE</scope>
    <source>
        <strain evidence="1">LEGE 04289</strain>
    </source>
</reference>
<protein>
    <submittedName>
        <fullName evidence="1">LLM class flavin-dependent oxidoreductase</fullName>
    </submittedName>
</protein>
<sequence length="1592" mass="177472">MTGFSCFVVGNGTLSINCLELLLLKNCQLLGVYSPDNSLQAWCESHGIDYISSRNIFHKRLLNVEYDYLFSINNVQWIIPKNVIARAKKATINYHDAPLPKYAGLYATSWALLNGETQHAVTWHQVVTQVDAGPIFKQKIVPIRPDDTAFTLNISCFDAAIASFDELTAELIAGNVEPIPQDLSQRTYFGYEHRPVSLISYDVSSKDICNLVRSLDFGPVWLGQAGYRNELGQPKIWLPGGVVVVSSARPIISEHGTPGQVLILNAEGISIATIDGAVQFGNLKTLNGKDISFQELQQYYGVRVGDVLPVIDTETKKAISQRNIALSRYEQFWVERLTRFTPFQHPYLGREISHQLPEFSSPQLQRYQILSNAPVEPKNLLVMFAAYCVRLATESSGEFDLGLQTESQRGIAPELFSQIVPLRVKFEKEESFSDFQGRLSADLDYINHLGSFRHTLLGRYPELQDTEYGRNLFSRGRTAVCPYPWLPKIFPVAIASVPAPDALKDLADWDFMNASMAFVAYEDGSYSELVHKGELSDADSRQIVQQLEVFISACLEHPEQSLDNLPILNLSQQQQILEEWNQTAQPFPADKCIHDLFAQQVERTPDAIAVVFQEAQLTYRELNTQANQLAHYLILQGVGPDVLVGLLMERSLEMMIGLLAIHKAGGAYLPLDPDFPQERLAFMVEDSQAPIILTNLVATTAERATTGGCSCRIIPIDGIREEFSQQPTTNPHTEVKPENLSYVIYTSGSTGKPKGVMVEHRNVLNFFTGMDGVINHEPPGVWLAVTSLSFDISVLELFWTLARGFKVVIYNPKAERKPATPASLKRQNRPQTIDFSLFYFSSHERNQDAGEKYRLLLEGAKFADAHGFKAVWTPERHFHAFGGLFPNPVVSSAAIATITKDIQIRAGSCVSPLHNTIRLAEDWSLVDNLSNGRVGISFAAGWQPNDFALYPDRFANRKEIMFEQIEEVQALWRGESLELTNGKGERFFVQTLPRPIQPTLPIWITAAGNPETFREAGAKGFNILTHLLGQSLEELAAKIAIYRQAYAENGHSGEGIVSLMIHTYVGESKEEVKELVRQPMRQYLASSLDLIKLAAWSFPTFKQKTTNEKGQFSVSHLSDPDMSEVLDFSFERYFETSSLFGTVDTCVQMVDRIKAIGVNEIACLIDYGVDTDTVLSQLPLLNELKARIASQPTTESVADLIKSHQVTHLQCTPSMASLLIADTPNRQALSQLSNLMIGGEAFTEALAKELQQIIPGQIHNMYGPTETTVWSATHTLAQVNGVVPLGRPIANTELYVLDNNQQPVPVGMAGELYIGGQGVTRGYLNRPELTQSRFIPHPFITGNHGGIAPTNARLYRTGDLVRYRKNGNLDFLGRIDFQVKIRGHRIELGEIETILSRHEAVQEAVIIVREDIPGDKRLVAYIRPQPGQKPSHTTIREYLLSHLPEYMVPSNFVVLETFPLTPNHKVDRKALPAPMLASVTGDTVSTIIPQNHLEQTLIEIWQKVLQISTVGTQDNFFDLGGNSLVAVRLIGEIRSVFNVDLPLITLFQAPTIIDISGQIMAKSANQSSSQHWGQICANKSRHEKVEMVGISR</sequence>
<accession>A0ACC5PYI9</accession>